<keyword evidence="4" id="KW-1185">Reference proteome</keyword>
<dbReference type="InterPro" id="IPR033469">
    <property type="entry name" value="CYTH-like_dom_sf"/>
</dbReference>
<dbReference type="CDD" id="cd07890">
    <property type="entry name" value="CYTH-like_AC_IV-like"/>
    <property type="match status" value="1"/>
</dbReference>
<organism evidence="3 4">
    <name type="scientific">Krasilnikovia cinnamomea</name>
    <dbReference type="NCBI Taxonomy" id="349313"/>
    <lineage>
        <taxon>Bacteria</taxon>
        <taxon>Bacillati</taxon>
        <taxon>Actinomycetota</taxon>
        <taxon>Actinomycetes</taxon>
        <taxon>Micromonosporales</taxon>
        <taxon>Micromonosporaceae</taxon>
        <taxon>Krasilnikovia</taxon>
    </lineage>
</organism>
<protein>
    <submittedName>
        <fullName evidence="3">Adenylate cyclase class 2</fullName>
    </submittedName>
</protein>
<dbReference type="PANTHER" id="PTHR21028">
    <property type="entry name" value="SI:CH211-156B7.4"/>
    <property type="match status" value="1"/>
</dbReference>
<dbReference type="InterPro" id="IPR023577">
    <property type="entry name" value="CYTH_domain"/>
</dbReference>
<feature type="region of interest" description="Disordered" evidence="1">
    <location>
        <begin position="191"/>
        <end position="217"/>
    </location>
</feature>
<evidence type="ECO:0000256" key="1">
    <source>
        <dbReference type="SAM" id="MobiDB-lite"/>
    </source>
</evidence>
<proteinExistence type="predicted"/>
<gene>
    <name evidence="3" type="ORF">EV385_5815</name>
</gene>
<feature type="compositionally biased region" description="Polar residues" evidence="1">
    <location>
        <begin position="191"/>
        <end position="203"/>
    </location>
</feature>
<comment type="caution">
    <text evidence="3">The sequence shown here is derived from an EMBL/GenBank/DDBJ whole genome shotgun (WGS) entry which is preliminary data.</text>
</comment>
<accession>A0A4Q7ZST0</accession>
<name>A0A4Q7ZST0_9ACTN</name>
<evidence type="ECO:0000313" key="3">
    <source>
        <dbReference type="EMBL" id="RZU53881.1"/>
    </source>
</evidence>
<dbReference type="Pfam" id="PF01928">
    <property type="entry name" value="CYTH"/>
    <property type="match status" value="1"/>
</dbReference>
<reference evidence="3 4" key="1">
    <citation type="submission" date="2019-02" db="EMBL/GenBank/DDBJ databases">
        <title>Sequencing the genomes of 1000 actinobacteria strains.</title>
        <authorList>
            <person name="Klenk H.-P."/>
        </authorList>
    </citation>
    <scope>NUCLEOTIDE SEQUENCE [LARGE SCALE GENOMIC DNA]</scope>
    <source>
        <strain evidence="3 4">DSM 45162</strain>
    </source>
</reference>
<dbReference type="AlphaFoldDB" id="A0A4Q7ZST0"/>
<evidence type="ECO:0000259" key="2">
    <source>
        <dbReference type="PROSITE" id="PS51707"/>
    </source>
</evidence>
<dbReference type="PANTHER" id="PTHR21028:SF2">
    <property type="entry name" value="CYTH DOMAIN-CONTAINING PROTEIN"/>
    <property type="match status" value="1"/>
</dbReference>
<dbReference type="OrthoDB" id="3216512at2"/>
<dbReference type="RefSeq" id="WP_130512325.1">
    <property type="nucleotide sequence ID" value="NZ_SHKY01000001.1"/>
</dbReference>
<dbReference type="SUPFAM" id="SSF55154">
    <property type="entry name" value="CYTH-like phosphatases"/>
    <property type="match status" value="1"/>
</dbReference>
<dbReference type="EMBL" id="SHKY01000001">
    <property type="protein sequence ID" value="RZU53881.1"/>
    <property type="molecule type" value="Genomic_DNA"/>
</dbReference>
<feature type="domain" description="CYTH" evidence="2">
    <location>
        <begin position="4"/>
        <end position="178"/>
    </location>
</feature>
<sequence length="217" mass="24271">MSSAQEIEVKYRVRDFDGLLLALHQRGIALSTAVHQDDQAYAPVGWQYGMSKVGTSFARLRTQDGRHLFTLKRPVENEQSCLEFESEVADREQMHQAIMQMGFYPTVRIVKARRGARYRDLSLCLDDVDHAGTFLEIEKVIGPSESGLAVQAELDGFARSFGVALDRTDDTYDSLVRAELSNVYNMTARPYTSANQPGVSSPVSLRLARPGRPDCRP</sequence>
<dbReference type="Gene3D" id="2.40.320.10">
    <property type="entry name" value="Hypothetical Protein Pfu-838710-001"/>
    <property type="match status" value="1"/>
</dbReference>
<dbReference type="InterPro" id="IPR008173">
    <property type="entry name" value="Adenylyl_cyclase_CyaB"/>
</dbReference>
<dbReference type="PROSITE" id="PS51707">
    <property type="entry name" value="CYTH"/>
    <property type="match status" value="1"/>
</dbReference>
<dbReference type="Proteomes" id="UP000292564">
    <property type="component" value="Unassembled WGS sequence"/>
</dbReference>
<evidence type="ECO:0000313" key="4">
    <source>
        <dbReference type="Proteomes" id="UP000292564"/>
    </source>
</evidence>